<feature type="transmembrane region" description="Helical" evidence="6">
    <location>
        <begin position="177"/>
        <end position="198"/>
    </location>
</feature>
<evidence type="ECO:0000313" key="8">
    <source>
        <dbReference type="EMBL" id="SCL83541.1"/>
    </source>
</evidence>
<evidence type="ECO:0000256" key="3">
    <source>
        <dbReference type="ARBA" id="ARBA00022692"/>
    </source>
</evidence>
<feature type="transmembrane region" description="Helical" evidence="6">
    <location>
        <begin position="148"/>
        <end position="171"/>
    </location>
</feature>
<dbReference type="PROSITE" id="PS50850">
    <property type="entry name" value="MFS"/>
    <property type="match status" value="1"/>
</dbReference>
<dbReference type="GO" id="GO:0005886">
    <property type="term" value="C:plasma membrane"/>
    <property type="evidence" value="ECO:0007669"/>
    <property type="project" value="UniProtKB-SubCell"/>
</dbReference>
<feature type="transmembrane region" description="Helical" evidence="6">
    <location>
        <begin position="408"/>
        <end position="427"/>
    </location>
</feature>
<feature type="domain" description="Major facilitator superfamily (MFS) profile" evidence="7">
    <location>
        <begin position="23"/>
        <end position="432"/>
    </location>
</feature>
<feature type="transmembrane region" description="Helical" evidence="6">
    <location>
        <begin position="64"/>
        <end position="83"/>
    </location>
</feature>
<dbReference type="AlphaFoldDB" id="A0AAX2CC41"/>
<keyword evidence="3 6" id="KW-0812">Transmembrane</keyword>
<dbReference type="Pfam" id="PF07690">
    <property type="entry name" value="MFS_1"/>
    <property type="match status" value="1"/>
</dbReference>
<feature type="transmembrane region" description="Helical" evidence="6">
    <location>
        <begin position="116"/>
        <end position="136"/>
    </location>
</feature>
<accession>A0AAX2CC41</accession>
<sequence>MQISSPHPESTKTALSNSTTRLVVLICWLAILADGYDLGIYGAILPTLLEDQNWALSPTQAGTIASYALLGMFIGAILVGTITDYIGRKWTLVFCLSLFSLTMGLAAIASSPELFGFFRFIGGIGLGGVIPTASALTIEYSPEKRQSFIYALMFTGYPLGIVLGAILSIFMLQDFGWRTMFGIGMIPLLLVPIIIRYLPESIQFLLSRNRQEEAIRVSERFQIQLPQKQTYNPPKEKQQSGYFVLFSKQYVRATLLFWLTYIMGMFLIYGLNTWLPQMMRKAGYPLGSSLSFLLMLNITAAIGALFAGAIADRIGAKIVISFSYLMAAICIGLLTIQTSTTMIYILIGIAGIGSVGITQILNAYVTQYFPSRIRATALGWGLGLGRIGAIAAPIIIGIFMTLQYNQVWNFYVFAFAGLIAAISVFFIPNQISNHDK</sequence>
<keyword evidence="4 6" id="KW-1133">Transmembrane helix</keyword>
<evidence type="ECO:0000259" key="7">
    <source>
        <dbReference type="PROSITE" id="PS50850"/>
    </source>
</evidence>
<feature type="transmembrane region" description="Helical" evidence="6">
    <location>
        <begin position="377"/>
        <end position="402"/>
    </location>
</feature>
<dbReference type="EMBL" id="FMIK01000013">
    <property type="protein sequence ID" value="SCL83541.1"/>
    <property type="molecule type" value="Genomic_DNA"/>
</dbReference>
<evidence type="ECO:0000256" key="4">
    <source>
        <dbReference type="ARBA" id="ARBA00022989"/>
    </source>
</evidence>
<dbReference type="Proteomes" id="UP000242164">
    <property type="component" value="Unassembled WGS sequence"/>
</dbReference>
<dbReference type="Gene3D" id="1.20.1250.20">
    <property type="entry name" value="MFS general substrate transporter like domains"/>
    <property type="match status" value="1"/>
</dbReference>
<comment type="subcellular location">
    <subcellularLocation>
        <location evidence="1">Cell membrane</location>
        <topology evidence="1">Multi-pass membrane protein</topology>
    </subcellularLocation>
</comment>
<dbReference type="CDD" id="cd17365">
    <property type="entry name" value="MFS_PcaK_like"/>
    <property type="match status" value="1"/>
</dbReference>
<feature type="transmembrane region" description="Helical" evidence="6">
    <location>
        <begin position="90"/>
        <end position="110"/>
    </location>
</feature>
<feature type="transmembrane region" description="Helical" evidence="6">
    <location>
        <begin position="250"/>
        <end position="271"/>
    </location>
</feature>
<dbReference type="PANTHER" id="PTHR23508:SF10">
    <property type="entry name" value="CARBOXYLIC ACID TRANSPORTER PROTEIN HOMOLOG"/>
    <property type="match status" value="1"/>
</dbReference>
<feature type="transmembrane region" description="Helical" evidence="6">
    <location>
        <begin position="342"/>
        <end position="365"/>
    </location>
</feature>
<evidence type="ECO:0000256" key="6">
    <source>
        <dbReference type="SAM" id="Phobius"/>
    </source>
</evidence>
<organism evidence="8 9">
    <name type="scientific">Bacillus cytotoxicus</name>
    <dbReference type="NCBI Taxonomy" id="580165"/>
    <lineage>
        <taxon>Bacteria</taxon>
        <taxon>Bacillati</taxon>
        <taxon>Bacillota</taxon>
        <taxon>Bacilli</taxon>
        <taxon>Bacillales</taxon>
        <taxon>Bacillaceae</taxon>
        <taxon>Bacillus</taxon>
        <taxon>Bacillus cereus group</taxon>
    </lineage>
</organism>
<keyword evidence="5 6" id="KW-0472">Membrane</keyword>
<name>A0AAX2CC41_9BACI</name>
<evidence type="ECO:0000256" key="5">
    <source>
        <dbReference type="ARBA" id="ARBA00023136"/>
    </source>
</evidence>
<protein>
    <submittedName>
        <fullName evidence="8">Major facilitator superfamily MFS_1</fullName>
    </submittedName>
</protein>
<comment type="caution">
    <text evidence="8">The sequence shown here is derived from an EMBL/GenBank/DDBJ whole genome shotgun (WGS) entry which is preliminary data.</text>
</comment>
<dbReference type="RefSeq" id="WP_375293721.1">
    <property type="nucleotide sequence ID" value="NZ_CP024101.1"/>
</dbReference>
<dbReference type="GO" id="GO:0046943">
    <property type="term" value="F:carboxylic acid transmembrane transporter activity"/>
    <property type="evidence" value="ECO:0007669"/>
    <property type="project" value="TreeGrafter"/>
</dbReference>
<dbReference type="InterPro" id="IPR020846">
    <property type="entry name" value="MFS_dom"/>
</dbReference>
<evidence type="ECO:0000256" key="2">
    <source>
        <dbReference type="ARBA" id="ARBA00022448"/>
    </source>
</evidence>
<evidence type="ECO:0000313" key="9">
    <source>
        <dbReference type="Proteomes" id="UP000242164"/>
    </source>
</evidence>
<feature type="transmembrane region" description="Helical" evidence="6">
    <location>
        <begin position="318"/>
        <end position="336"/>
    </location>
</feature>
<dbReference type="SUPFAM" id="SSF103473">
    <property type="entry name" value="MFS general substrate transporter"/>
    <property type="match status" value="1"/>
</dbReference>
<reference evidence="8 9" key="1">
    <citation type="submission" date="2016-08" db="EMBL/GenBank/DDBJ databases">
        <authorList>
            <person name="Loux V."/>
            <person name="Rue O."/>
        </authorList>
    </citation>
    <scope>NUCLEOTIDE SEQUENCE [LARGE SCALE GENOMIC DNA]</scope>
    <source>
        <strain evidence="8 9">AFSSA_08CEB44bac</strain>
    </source>
</reference>
<feature type="transmembrane region" description="Helical" evidence="6">
    <location>
        <begin position="22"/>
        <end position="44"/>
    </location>
</feature>
<gene>
    <name evidence="8" type="ORF">BCB44BAC_00391</name>
</gene>
<feature type="transmembrane region" description="Helical" evidence="6">
    <location>
        <begin position="291"/>
        <end position="311"/>
    </location>
</feature>
<proteinExistence type="predicted"/>
<evidence type="ECO:0000256" key="1">
    <source>
        <dbReference type="ARBA" id="ARBA00004651"/>
    </source>
</evidence>
<dbReference type="InterPro" id="IPR011701">
    <property type="entry name" value="MFS"/>
</dbReference>
<keyword evidence="2" id="KW-0813">Transport</keyword>
<dbReference type="PANTHER" id="PTHR23508">
    <property type="entry name" value="CARBOXYLIC ACID TRANSPORTER PROTEIN HOMOLOG"/>
    <property type="match status" value="1"/>
</dbReference>
<dbReference type="InterPro" id="IPR036259">
    <property type="entry name" value="MFS_trans_sf"/>
</dbReference>